<feature type="transmembrane region" description="Helical" evidence="1">
    <location>
        <begin position="63"/>
        <end position="83"/>
    </location>
</feature>
<feature type="transmembrane region" description="Helical" evidence="1">
    <location>
        <begin position="21"/>
        <end position="43"/>
    </location>
</feature>
<protein>
    <recommendedName>
        <fullName evidence="4">ABC transporter permease</fullName>
    </recommendedName>
</protein>
<sequence>MMYLAKPTIGKVIKKQFIYKLKANLEVYATLVGVQLFALLLSFNAVAGSGGGNNFINIRTNYYSVDLVIIFTMFWAFITAIILTTKTSRNEDFNFVTTRMISNLSNGCFLLTASIVGGVTAMLTTFMQKIILFFIGGDIFLLPENVTSYMLEVFMGSGVAILHVLLLSMLGYFIGTLVQLNKIFAVVLPIVFFGLLFTGGQNGPPLVLTQIFQFFFSETSLVLFVLKAILSAALLLNLSIYLSNRLEVRL</sequence>
<feature type="transmembrane region" description="Helical" evidence="1">
    <location>
        <begin position="183"/>
        <end position="201"/>
    </location>
</feature>
<evidence type="ECO:0000313" key="2">
    <source>
        <dbReference type="EMBL" id="MBU9710460.1"/>
    </source>
</evidence>
<gene>
    <name evidence="2" type="ORF">KS419_01655</name>
</gene>
<feature type="transmembrane region" description="Helical" evidence="1">
    <location>
        <begin position="221"/>
        <end position="242"/>
    </location>
</feature>
<keyword evidence="1" id="KW-0472">Membrane</keyword>
<reference evidence="2 3" key="1">
    <citation type="submission" date="2021-06" db="EMBL/GenBank/DDBJ databases">
        <title>Bacillus sp. RD4P76, an endophyte from a halophyte.</title>
        <authorList>
            <person name="Sun J.-Q."/>
        </authorList>
    </citation>
    <scope>NUCLEOTIDE SEQUENCE [LARGE SCALE GENOMIC DNA]</scope>
    <source>
        <strain evidence="2 3">CGMCC 1.15917</strain>
    </source>
</reference>
<evidence type="ECO:0000256" key="1">
    <source>
        <dbReference type="SAM" id="Phobius"/>
    </source>
</evidence>
<name>A0ABS6JAK1_9BACI</name>
<feature type="transmembrane region" description="Helical" evidence="1">
    <location>
        <begin position="154"/>
        <end position="174"/>
    </location>
</feature>
<dbReference type="Proteomes" id="UP000784880">
    <property type="component" value="Unassembled WGS sequence"/>
</dbReference>
<feature type="transmembrane region" description="Helical" evidence="1">
    <location>
        <begin position="104"/>
        <end position="134"/>
    </location>
</feature>
<proteinExistence type="predicted"/>
<dbReference type="RefSeq" id="WP_217064353.1">
    <property type="nucleotide sequence ID" value="NZ_JAHQCS010000030.1"/>
</dbReference>
<keyword evidence="1" id="KW-1133">Transmembrane helix</keyword>
<comment type="caution">
    <text evidence="2">The sequence shown here is derived from an EMBL/GenBank/DDBJ whole genome shotgun (WGS) entry which is preliminary data.</text>
</comment>
<organism evidence="2 3">
    <name type="scientific">Evansella tamaricis</name>
    <dbReference type="NCBI Taxonomy" id="2069301"/>
    <lineage>
        <taxon>Bacteria</taxon>
        <taxon>Bacillati</taxon>
        <taxon>Bacillota</taxon>
        <taxon>Bacilli</taxon>
        <taxon>Bacillales</taxon>
        <taxon>Bacillaceae</taxon>
        <taxon>Evansella</taxon>
    </lineage>
</organism>
<keyword evidence="1" id="KW-0812">Transmembrane</keyword>
<evidence type="ECO:0008006" key="4">
    <source>
        <dbReference type="Google" id="ProtNLM"/>
    </source>
</evidence>
<dbReference type="EMBL" id="JAHQCS010000030">
    <property type="protein sequence ID" value="MBU9710460.1"/>
    <property type="molecule type" value="Genomic_DNA"/>
</dbReference>
<evidence type="ECO:0000313" key="3">
    <source>
        <dbReference type="Proteomes" id="UP000784880"/>
    </source>
</evidence>
<accession>A0ABS6JAK1</accession>
<keyword evidence="3" id="KW-1185">Reference proteome</keyword>